<accession>A0A2S4PIF6</accession>
<dbReference type="Proteomes" id="UP000237438">
    <property type="component" value="Unassembled WGS sequence"/>
</dbReference>
<evidence type="ECO:0000256" key="1">
    <source>
        <dbReference type="SAM" id="MobiDB-lite"/>
    </source>
</evidence>
<dbReference type="OrthoDB" id="8057069at2759"/>
<keyword evidence="3" id="KW-1185">Reference proteome</keyword>
<dbReference type="SUPFAM" id="SSF57756">
    <property type="entry name" value="Retrovirus zinc finger-like domains"/>
    <property type="match status" value="1"/>
</dbReference>
<organism evidence="2 3">
    <name type="scientific">Erysiphe pulchra</name>
    <dbReference type="NCBI Taxonomy" id="225359"/>
    <lineage>
        <taxon>Eukaryota</taxon>
        <taxon>Fungi</taxon>
        <taxon>Dikarya</taxon>
        <taxon>Ascomycota</taxon>
        <taxon>Pezizomycotina</taxon>
        <taxon>Leotiomycetes</taxon>
        <taxon>Erysiphales</taxon>
        <taxon>Erysiphaceae</taxon>
        <taxon>Erysiphe</taxon>
    </lineage>
</organism>
<feature type="compositionally biased region" description="Polar residues" evidence="1">
    <location>
        <begin position="247"/>
        <end position="260"/>
    </location>
</feature>
<dbReference type="AlphaFoldDB" id="A0A2S4PIF6"/>
<sequence>MSEDGEKPSYEAQQDLAILGITFTLANEVTDSIKESKKKTEIWTLSERLKSVAEMSPIPKLTRSNWRHWQESDPPNNGAIKMWSKWWSSKLRETAPHIKTAPSDSTRNILKEITISSQADSHTSVLHATARFWNYKPAANVTPNAYLKEFQKRLHELREHTTVSFDVKVQSKNLLLYHFSTKRPDLVARCKSFSLEQTISECLTGTSGDKTPSKQYTSDIKCNFCQNVGHSINECRKKKRTEKEQNKNNNVSRILSVNNPSDSSYYQLDTAADSHVS</sequence>
<dbReference type="EMBL" id="PEDP01007042">
    <property type="protein sequence ID" value="POS81831.1"/>
    <property type="molecule type" value="Genomic_DNA"/>
</dbReference>
<dbReference type="GO" id="GO:0008270">
    <property type="term" value="F:zinc ion binding"/>
    <property type="evidence" value="ECO:0007669"/>
    <property type="project" value="InterPro"/>
</dbReference>
<protein>
    <recommendedName>
        <fullName evidence="4">CCHC-type domain-containing protein</fullName>
    </recommendedName>
</protein>
<dbReference type="STRING" id="225359.A0A2S4PIF6"/>
<gene>
    <name evidence="2" type="ORF">EPUL_005979</name>
</gene>
<dbReference type="GO" id="GO:0003676">
    <property type="term" value="F:nucleic acid binding"/>
    <property type="evidence" value="ECO:0007669"/>
    <property type="project" value="InterPro"/>
</dbReference>
<reference evidence="2 3" key="1">
    <citation type="submission" date="2017-10" db="EMBL/GenBank/DDBJ databases">
        <title>Development of genomic resources for the powdery mildew, Erysiphe pulchra.</title>
        <authorList>
            <person name="Wadl P.A."/>
            <person name="Mack B.M."/>
            <person name="Moore G."/>
            <person name="Beltz S.B."/>
        </authorList>
    </citation>
    <scope>NUCLEOTIDE SEQUENCE [LARGE SCALE GENOMIC DNA]</scope>
    <source>
        <strain evidence="2">Cflorida</strain>
    </source>
</reference>
<evidence type="ECO:0008006" key="4">
    <source>
        <dbReference type="Google" id="ProtNLM"/>
    </source>
</evidence>
<name>A0A2S4PIF6_9PEZI</name>
<feature type="region of interest" description="Disordered" evidence="1">
    <location>
        <begin position="237"/>
        <end position="260"/>
    </location>
</feature>
<comment type="caution">
    <text evidence="2">The sequence shown here is derived from an EMBL/GenBank/DDBJ whole genome shotgun (WGS) entry which is preliminary data.</text>
</comment>
<evidence type="ECO:0000313" key="2">
    <source>
        <dbReference type="EMBL" id="POS81831.1"/>
    </source>
</evidence>
<proteinExistence type="predicted"/>
<dbReference type="InterPro" id="IPR036875">
    <property type="entry name" value="Znf_CCHC_sf"/>
</dbReference>
<evidence type="ECO:0000313" key="3">
    <source>
        <dbReference type="Proteomes" id="UP000237438"/>
    </source>
</evidence>
<feature type="non-terminal residue" evidence="2">
    <location>
        <position position="277"/>
    </location>
</feature>